<feature type="region of interest" description="Disordered" evidence="1">
    <location>
        <begin position="323"/>
        <end position="344"/>
    </location>
</feature>
<dbReference type="RefSeq" id="XP_014550442.1">
    <property type="nucleotide sequence ID" value="XM_014694956.1"/>
</dbReference>
<keyword evidence="3" id="KW-1185">Reference proteome</keyword>
<dbReference type="GeneID" id="26252656"/>
<sequence>MACSEYEKELMKALSLCKPSDVIKNEALLRCFRQFIENGTVIEWCKILPESFGAHDVSTAIQKLRAPVRAADVVTQQPQQPQQPRDTPKPPNEQYFEGFVSEKRRLERLYRIAQRMTGVETTIQICEDHKDLIQADPIIQAKAIYKRIEGPADGSNLLYRQHVILFGDAVDRYAALRPVQLSRGQNCKTAAFEAIAEGLKTEKKKVAKKYTHSRLYLKFAEIGGPGSLYSIDGSKWDMENTNEEDIELLCNYRKERLPTVEVRSQALDFVVIKDFTRNLLAQGADAAEITAGRTALTNLICRHVEIARFIQDGTILPARTSVYNNEQPQRTSPRSPVRPGSGMDIRTPSLTMSFDPQRPVPFHHALQSHQSYRAAETRANTAKRRRISRDEGLQALTESDSIQEDEQTYFTPRSQAPQLTAGARTYDQGNHQTEETPNALQLLENGNELEATAVELRQQPSTYISSFQDEQSSYTFRGLEYGPGSSSNTLNGILDQFCPSENEDSMRKASSALSSSDVREEKDQDGSELPSVVVRDVRIGEQRLEDLDLFTCY</sequence>
<organism evidence="2 3">
    <name type="scientific">Bipolaris victoriae (strain FI3)</name>
    <name type="common">Victoria blight of oats agent</name>
    <name type="synonym">Cochliobolus victoriae</name>
    <dbReference type="NCBI Taxonomy" id="930091"/>
    <lineage>
        <taxon>Eukaryota</taxon>
        <taxon>Fungi</taxon>
        <taxon>Dikarya</taxon>
        <taxon>Ascomycota</taxon>
        <taxon>Pezizomycotina</taxon>
        <taxon>Dothideomycetes</taxon>
        <taxon>Pleosporomycetidae</taxon>
        <taxon>Pleosporales</taxon>
        <taxon>Pleosporineae</taxon>
        <taxon>Pleosporaceae</taxon>
        <taxon>Bipolaris</taxon>
    </lineage>
</organism>
<feature type="compositionally biased region" description="Low complexity" evidence="1">
    <location>
        <begin position="76"/>
        <end position="85"/>
    </location>
</feature>
<proteinExistence type="predicted"/>
<reference evidence="2 3" key="1">
    <citation type="journal article" date="2013" name="PLoS Genet.">
        <title>Comparative genome structure, secondary metabolite, and effector coding capacity across Cochliobolus pathogens.</title>
        <authorList>
            <person name="Condon B.J."/>
            <person name="Leng Y."/>
            <person name="Wu D."/>
            <person name="Bushley K.E."/>
            <person name="Ohm R.A."/>
            <person name="Otillar R."/>
            <person name="Martin J."/>
            <person name="Schackwitz W."/>
            <person name="Grimwood J."/>
            <person name="MohdZainudin N."/>
            <person name="Xue C."/>
            <person name="Wang R."/>
            <person name="Manning V.A."/>
            <person name="Dhillon B."/>
            <person name="Tu Z.J."/>
            <person name="Steffenson B.J."/>
            <person name="Salamov A."/>
            <person name="Sun H."/>
            <person name="Lowry S."/>
            <person name="LaButti K."/>
            <person name="Han J."/>
            <person name="Copeland A."/>
            <person name="Lindquist E."/>
            <person name="Barry K."/>
            <person name="Schmutz J."/>
            <person name="Baker S.E."/>
            <person name="Ciuffetti L.M."/>
            <person name="Grigoriev I.V."/>
            <person name="Zhong S."/>
            <person name="Turgeon B.G."/>
        </authorList>
    </citation>
    <scope>NUCLEOTIDE SEQUENCE [LARGE SCALE GENOMIC DNA]</scope>
    <source>
        <strain evidence="2 3">FI3</strain>
    </source>
</reference>
<feature type="compositionally biased region" description="Polar residues" evidence="1">
    <location>
        <begin position="323"/>
        <end position="334"/>
    </location>
</feature>
<dbReference type="Proteomes" id="UP000054337">
    <property type="component" value="Unassembled WGS sequence"/>
</dbReference>
<gene>
    <name evidence="2" type="ORF">COCVIDRAFT_21102</name>
</gene>
<feature type="region of interest" description="Disordered" evidence="1">
    <location>
        <begin position="501"/>
        <end position="531"/>
    </location>
</feature>
<accession>W7DRK0</accession>
<dbReference type="AlphaFoldDB" id="W7DRK0"/>
<feature type="region of interest" description="Disordered" evidence="1">
    <location>
        <begin position="72"/>
        <end position="94"/>
    </location>
</feature>
<name>W7DRK0_BIPV3</name>
<evidence type="ECO:0000313" key="3">
    <source>
        <dbReference type="Proteomes" id="UP000054337"/>
    </source>
</evidence>
<evidence type="ECO:0000313" key="2">
    <source>
        <dbReference type="EMBL" id="EUN20868.1"/>
    </source>
</evidence>
<evidence type="ECO:0000256" key="1">
    <source>
        <dbReference type="SAM" id="MobiDB-lite"/>
    </source>
</evidence>
<dbReference type="OrthoDB" id="3695057at2759"/>
<protein>
    <submittedName>
        <fullName evidence="2">Uncharacterized protein</fullName>
    </submittedName>
</protein>
<dbReference type="HOGENOM" id="CLU_493606_0_0_1"/>
<dbReference type="EMBL" id="KI968880">
    <property type="protein sequence ID" value="EUN20868.1"/>
    <property type="molecule type" value="Genomic_DNA"/>
</dbReference>